<evidence type="ECO:0000313" key="2">
    <source>
        <dbReference type="Proteomes" id="UP000735302"/>
    </source>
</evidence>
<evidence type="ECO:0000313" key="1">
    <source>
        <dbReference type="EMBL" id="GFO49930.1"/>
    </source>
</evidence>
<sequence>MRLYDSFQLLCLHRLNFLPHHLHANPPDYLDSADETQQGFRVNESARHFNKTGHATPGGFETRSSFRTVEIYTICQAVGVKGARLLVVQ</sequence>
<protein>
    <submittedName>
        <fullName evidence="1">Uncharacterized protein</fullName>
    </submittedName>
</protein>
<organism evidence="1 2">
    <name type="scientific">Plakobranchus ocellatus</name>
    <dbReference type="NCBI Taxonomy" id="259542"/>
    <lineage>
        <taxon>Eukaryota</taxon>
        <taxon>Metazoa</taxon>
        <taxon>Spiralia</taxon>
        <taxon>Lophotrochozoa</taxon>
        <taxon>Mollusca</taxon>
        <taxon>Gastropoda</taxon>
        <taxon>Heterobranchia</taxon>
        <taxon>Euthyneura</taxon>
        <taxon>Panpulmonata</taxon>
        <taxon>Sacoglossa</taxon>
        <taxon>Placobranchoidea</taxon>
        <taxon>Plakobranchidae</taxon>
        <taxon>Plakobranchus</taxon>
    </lineage>
</organism>
<comment type="caution">
    <text evidence="1">The sequence shown here is derived from an EMBL/GenBank/DDBJ whole genome shotgun (WGS) entry which is preliminary data.</text>
</comment>
<name>A0AAV4E0L3_9GAST</name>
<dbReference type="EMBL" id="BLXT01008548">
    <property type="protein sequence ID" value="GFO49930.1"/>
    <property type="molecule type" value="Genomic_DNA"/>
</dbReference>
<keyword evidence="2" id="KW-1185">Reference proteome</keyword>
<proteinExistence type="predicted"/>
<reference evidence="1 2" key="1">
    <citation type="journal article" date="2021" name="Elife">
        <title>Chloroplast acquisition without the gene transfer in kleptoplastic sea slugs, Plakobranchus ocellatus.</title>
        <authorList>
            <person name="Maeda T."/>
            <person name="Takahashi S."/>
            <person name="Yoshida T."/>
            <person name="Shimamura S."/>
            <person name="Takaki Y."/>
            <person name="Nagai Y."/>
            <person name="Toyoda A."/>
            <person name="Suzuki Y."/>
            <person name="Arimoto A."/>
            <person name="Ishii H."/>
            <person name="Satoh N."/>
            <person name="Nishiyama T."/>
            <person name="Hasebe M."/>
            <person name="Maruyama T."/>
            <person name="Minagawa J."/>
            <person name="Obokata J."/>
            <person name="Shigenobu S."/>
        </authorList>
    </citation>
    <scope>NUCLEOTIDE SEQUENCE [LARGE SCALE GENOMIC DNA]</scope>
</reference>
<dbReference type="Proteomes" id="UP000735302">
    <property type="component" value="Unassembled WGS sequence"/>
</dbReference>
<accession>A0AAV4E0L3</accession>
<gene>
    <name evidence="1" type="ORF">PoB_007643500</name>
</gene>
<dbReference type="AlphaFoldDB" id="A0AAV4E0L3"/>